<comment type="caution">
    <text evidence="1">The sequence shown here is derived from an EMBL/GenBank/DDBJ whole genome shotgun (WGS) entry which is preliminary data.</text>
</comment>
<evidence type="ECO:0000313" key="2">
    <source>
        <dbReference type="Proteomes" id="UP001560019"/>
    </source>
</evidence>
<reference evidence="1 2" key="1">
    <citation type="submission" date="2024-06" db="EMBL/GenBank/DDBJ databases">
        <title>Genome of Rhodovulum iodosum, a marine photoferrotroph.</title>
        <authorList>
            <person name="Bianchini G."/>
            <person name="Nikeleit V."/>
            <person name="Kappler A."/>
            <person name="Bryce C."/>
            <person name="Sanchez-Baracaldo P."/>
        </authorList>
    </citation>
    <scope>NUCLEOTIDE SEQUENCE [LARGE SCALE GENOMIC DNA]</scope>
    <source>
        <strain evidence="1 2">UT/N1</strain>
    </source>
</reference>
<dbReference type="EMBL" id="JBEHHI010000001">
    <property type="protein sequence ID" value="MEX5726685.1"/>
    <property type="molecule type" value="Genomic_DNA"/>
</dbReference>
<organism evidence="1 2">
    <name type="scientific">Rhodovulum iodosum</name>
    <dbReference type="NCBI Taxonomy" id="68291"/>
    <lineage>
        <taxon>Bacteria</taxon>
        <taxon>Pseudomonadati</taxon>
        <taxon>Pseudomonadota</taxon>
        <taxon>Alphaproteobacteria</taxon>
        <taxon>Rhodobacterales</taxon>
        <taxon>Paracoccaceae</taxon>
        <taxon>Rhodovulum</taxon>
    </lineage>
</organism>
<keyword evidence="2" id="KW-1185">Reference proteome</keyword>
<protein>
    <submittedName>
        <fullName evidence="1">Uncharacterized protein</fullName>
    </submittedName>
</protein>
<dbReference type="Proteomes" id="UP001560019">
    <property type="component" value="Unassembled WGS sequence"/>
</dbReference>
<gene>
    <name evidence="1" type="ORF">Ga0609869_000038</name>
</gene>
<sequence>MTDQTDQKDPEKKRRRFGGVFLCRLLYQTHIGKTIV</sequence>
<name>A0ABV3XPH6_9RHOB</name>
<accession>A0ABV3XPH6</accession>
<evidence type="ECO:0000313" key="1">
    <source>
        <dbReference type="EMBL" id="MEX5726685.1"/>
    </source>
</evidence>
<proteinExistence type="predicted"/>